<keyword evidence="10" id="KW-1185">Reference proteome</keyword>
<dbReference type="EMBL" id="JACIBS010000001">
    <property type="protein sequence ID" value="MBB3662633.1"/>
    <property type="molecule type" value="Genomic_DNA"/>
</dbReference>
<evidence type="ECO:0000259" key="8">
    <source>
        <dbReference type="Pfam" id="PF04234"/>
    </source>
</evidence>
<dbReference type="InterPro" id="IPR032694">
    <property type="entry name" value="CopC/D"/>
</dbReference>
<feature type="region of interest" description="Disordered" evidence="5">
    <location>
        <begin position="130"/>
        <end position="163"/>
    </location>
</feature>
<evidence type="ECO:0000256" key="2">
    <source>
        <dbReference type="ARBA" id="ARBA00022723"/>
    </source>
</evidence>
<feature type="signal peptide" evidence="7">
    <location>
        <begin position="1"/>
        <end position="28"/>
    </location>
</feature>
<keyword evidence="2" id="KW-0479">Metal-binding</keyword>
<evidence type="ECO:0000256" key="4">
    <source>
        <dbReference type="ARBA" id="ARBA00023008"/>
    </source>
</evidence>
<dbReference type="GO" id="GO:0030313">
    <property type="term" value="C:cell envelope"/>
    <property type="evidence" value="ECO:0007669"/>
    <property type="project" value="UniProtKB-SubCell"/>
</dbReference>
<dbReference type="PANTHER" id="PTHR34820">
    <property type="entry name" value="INNER MEMBRANE PROTEIN YEBZ"/>
    <property type="match status" value="1"/>
</dbReference>
<dbReference type="PANTHER" id="PTHR34820:SF4">
    <property type="entry name" value="INNER MEMBRANE PROTEIN YEBZ"/>
    <property type="match status" value="1"/>
</dbReference>
<accession>A0A839XPM8</accession>
<dbReference type="GO" id="GO:0042597">
    <property type="term" value="C:periplasmic space"/>
    <property type="evidence" value="ECO:0007669"/>
    <property type="project" value="InterPro"/>
</dbReference>
<keyword evidence="6" id="KW-1133">Transmembrane helix</keyword>
<feature type="chain" id="PRO_5038468275" description="CopC domain-containing protein" evidence="7">
    <location>
        <begin position="29"/>
        <end position="196"/>
    </location>
</feature>
<keyword evidence="3 7" id="KW-0732">Signal</keyword>
<dbReference type="InterPro" id="IPR014755">
    <property type="entry name" value="Cu-Rt/internalin_Ig-like"/>
</dbReference>
<evidence type="ECO:0000256" key="3">
    <source>
        <dbReference type="ARBA" id="ARBA00022729"/>
    </source>
</evidence>
<keyword evidence="6" id="KW-0472">Membrane</keyword>
<protein>
    <recommendedName>
        <fullName evidence="8">CopC domain-containing protein</fullName>
    </recommendedName>
</protein>
<sequence>MTLRITAVGRLRAAALSLVTLVALLVTAAPAAAHNQLIESDPADGASLDEAPQQVTLTFDQPVQRGAGEGVNQVAVTGPDGGSWAKGDVQIDGTTVTAPLHPLGPAGEYVVGFRVLSADGHPVSEELRFTLTSHGPGDDTPPGGQTTAPSQAGADDARSSGEGESGGIPVWVWIVAAVVLLGAGVTVALRTGSDRS</sequence>
<name>A0A839XPM8_9PSEU</name>
<evidence type="ECO:0000256" key="5">
    <source>
        <dbReference type="SAM" id="MobiDB-lite"/>
    </source>
</evidence>
<evidence type="ECO:0000313" key="10">
    <source>
        <dbReference type="Proteomes" id="UP000564573"/>
    </source>
</evidence>
<evidence type="ECO:0000256" key="7">
    <source>
        <dbReference type="SAM" id="SignalP"/>
    </source>
</evidence>
<organism evidence="9 10">
    <name type="scientific">Prauserella sediminis</name>
    <dbReference type="NCBI Taxonomy" id="577680"/>
    <lineage>
        <taxon>Bacteria</taxon>
        <taxon>Bacillati</taxon>
        <taxon>Actinomycetota</taxon>
        <taxon>Actinomycetes</taxon>
        <taxon>Pseudonocardiales</taxon>
        <taxon>Pseudonocardiaceae</taxon>
        <taxon>Prauserella</taxon>
        <taxon>Prauserella salsuginis group</taxon>
    </lineage>
</organism>
<evidence type="ECO:0000256" key="1">
    <source>
        <dbReference type="ARBA" id="ARBA00004196"/>
    </source>
</evidence>
<dbReference type="GO" id="GO:0005507">
    <property type="term" value="F:copper ion binding"/>
    <property type="evidence" value="ECO:0007669"/>
    <property type="project" value="InterPro"/>
</dbReference>
<dbReference type="GO" id="GO:0005886">
    <property type="term" value="C:plasma membrane"/>
    <property type="evidence" value="ECO:0007669"/>
    <property type="project" value="TreeGrafter"/>
</dbReference>
<feature type="compositionally biased region" description="Low complexity" evidence="5">
    <location>
        <begin position="132"/>
        <end position="149"/>
    </location>
</feature>
<proteinExistence type="predicted"/>
<evidence type="ECO:0000256" key="6">
    <source>
        <dbReference type="SAM" id="Phobius"/>
    </source>
</evidence>
<reference evidence="9 10" key="1">
    <citation type="submission" date="2020-08" db="EMBL/GenBank/DDBJ databases">
        <title>Sequencing the genomes of 1000 actinobacteria strains.</title>
        <authorList>
            <person name="Klenk H.-P."/>
        </authorList>
    </citation>
    <scope>NUCLEOTIDE SEQUENCE [LARGE SCALE GENOMIC DNA]</scope>
    <source>
        <strain evidence="9 10">DSM 45267</strain>
    </source>
</reference>
<dbReference type="GO" id="GO:0046688">
    <property type="term" value="P:response to copper ion"/>
    <property type="evidence" value="ECO:0007669"/>
    <property type="project" value="InterPro"/>
</dbReference>
<dbReference type="Gene3D" id="2.60.40.1220">
    <property type="match status" value="1"/>
</dbReference>
<dbReference type="Pfam" id="PF04234">
    <property type="entry name" value="CopC"/>
    <property type="match status" value="1"/>
</dbReference>
<dbReference type="AlphaFoldDB" id="A0A839XPM8"/>
<comment type="subcellular location">
    <subcellularLocation>
        <location evidence="1">Cell envelope</location>
    </subcellularLocation>
</comment>
<dbReference type="RefSeq" id="WP_407676069.1">
    <property type="nucleotide sequence ID" value="NZ_JACIBS010000001.1"/>
</dbReference>
<dbReference type="Proteomes" id="UP000564573">
    <property type="component" value="Unassembled WGS sequence"/>
</dbReference>
<comment type="caution">
    <text evidence="9">The sequence shown here is derived from an EMBL/GenBank/DDBJ whole genome shotgun (WGS) entry which is preliminary data.</text>
</comment>
<evidence type="ECO:0000313" key="9">
    <source>
        <dbReference type="EMBL" id="MBB3662633.1"/>
    </source>
</evidence>
<gene>
    <name evidence="9" type="ORF">FB384_001537</name>
</gene>
<dbReference type="SUPFAM" id="SSF81296">
    <property type="entry name" value="E set domains"/>
    <property type="match status" value="1"/>
</dbReference>
<feature type="domain" description="CopC" evidence="8">
    <location>
        <begin position="34"/>
        <end position="131"/>
    </location>
</feature>
<keyword evidence="6" id="KW-0812">Transmembrane</keyword>
<dbReference type="InterPro" id="IPR007348">
    <property type="entry name" value="CopC_dom"/>
</dbReference>
<dbReference type="GO" id="GO:0006825">
    <property type="term" value="P:copper ion transport"/>
    <property type="evidence" value="ECO:0007669"/>
    <property type="project" value="InterPro"/>
</dbReference>
<feature type="transmembrane region" description="Helical" evidence="6">
    <location>
        <begin position="170"/>
        <end position="189"/>
    </location>
</feature>
<keyword evidence="4" id="KW-0186">Copper</keyword>
<dbReference type="InterPro" id="IPR014756">
    <property type="entry name" value="Ig_E-set"/>
</dbReference>